<dbReference type="AlphaFoldDB" id="A0ABC8UXW7"/>
<gene>
    <name evidence="3" type="ORF">ILEXP_LOCUS55948</name>
</gene>
<proteinExistence type="predicted"/>
<name>A0ABC8UXW7_9AQUA</name>
<dbReference type="SUPFAM" id="SSF57997">
    <property type="entry name" value="Tropomyosin"/>
    <property type="match status" value="1"/>
</dbReference>
<feature type="signal peptide" evidence="2">
    <location>
        <begin position="1"/>
        <end position="22"/>
    </location>
</feature>
<keyword evidence="4" id="KW-1185">Reference proteome</keyword>
<dbReference type="Gene3D" id="1.10.287.1490">
    <property type="match status" value="1"/>
</dbReference>
<dbReference type="PANTHER" id="PTHR34360">
    <property type="entry name" value="OS08G0519400 PROTEIN"/>
    <property type="match status" value="1"/>
</dbReference>
<feature type="coiled-coil region" evidence="1">
    <location>
        <begin position="43"/>
        <end position="162"/>
    </location>
</feature>
<evidence type="ECO:0000313" key="4">
    <source>
        <dbReference type="Proteomes" id="UP001642360"/>
    </source>
</evidence>
<dbReference type="Proteomes" id="UP001642360">
    <property type="component" value="Unassembled WGS sequence"/>
</dbReference>
<evidence type="ECO:0000256" key="1">
    <source>
        <dbReference type="SAM" id="Coils"/>
    </source>
</evidence>
<organism evidence="3 4">
    <name type="scientific">Ilex paraguariensis</name>
    <name type="common">yerba mate</name>
    <dbReference type="NCBI Taxonomy" id="185542"/>
    <lineage>
        <taxon>Eukaryota</taxon>
        <taxon>Viridiplantae</taxon>
        <taxon>Streptophyta</taxon>
        <taxon>Embryophyta</taxon>
        <taxon>Tracheophyta</taxon>
        <taxon>Spermatophyta</taxon>
        <taxon>Magnoliopsida</taxon>
        <taxon>eudicotyledons</taxon>
        <taxon>Gunneridae</taxon>
        <taxon>Pentapetalae</taxon>
        <taxon>asterids</taxon>
        <taxon>campanulids</taxon>
        <taxon>Aquifoliales</taxon>
        <taxon>Aquifoliaceae</taxon>
        <taxon>Ilex</taxon>
    </lineage>
</organism>
<reference evidence="3 4" key="1">
    <citation type="submission" date="2024-02" db="EMBL/GenBank/DDBJ databases">
        <authorList>
            <person name="Vignale AGUSTIN F."/>
            <person name="Sosa J E."/>
            <person name="Modenutti C."/>
        </authorList>
    </citation>
    <scope>NUCLEOTIDE SEQUENCE [LARGE SCALE GENOMIC DNA]</scope>
</reference>
<dbReference type="EMBL" id="CAUOFW020009368">
    <property type="protein sequence ID" value="CAK9185539.1"/>
    <property type="molecule type" value="Genomic_DNA"/>
</dbReference>
<keyword evidence="1" id="KW-0175">Coiled coil</keyword>
<keyword evidence="2" id="KW-0732">Signal</keyword>
<evidence type="ECO:0000256" key="2">
    <source>
        <dbReference type="SAM" id="SignalP"/>
    </source>
</evidence>
<dbReference type="PANTHER" id="PTHR34360:SF1">
    <property type="entry name" value="OS08G0519400 PROTEIN"/>
    <property type="match status" value="1"/>
</dbReference>
<accession>A0ABC8UXW7</accession>
<sequence>MAASKLLVLSTCIALIFTKISADASLDVEDKEEVPRSDGFVESSILKNELNQLKSEIHVLELRIDENMQELKGKDEIIAKKEKLIKEKSDNIALLQSEISSLQKKGTSDAQEQVGKAHAWAVELEKQLEKLKIEIQVKNKEIEALEVRTNDAEKKVLELNSKLGSVSSLIVRVL</sequence>
<comment type="caution">
    <text evidence="3">The sequence shown here is derived from an EMBL/GenBank/DDBJ whole genome shotgun (WGS) entry which is preliminary data.</text>
</comment>
<feature type="chain" id="PRO_5044848036" evidence="2">
    <location>
        <begin position="23"/>
        <end position="174"/>
    </location>
</feature>
<evidence type="ECO:0000313" key="3">
    <source>
        <dbReference type="EMBL" id="CAK9185539.1"/>
    </source>
</evidence>
<protein>
    <submittedName>
        <fullName evidence="3">Uncharacterized protein</fullName>
    </submittedName>
</protein>